<keyword evidence="1" id="KW-1133">Transmembrane helix</keyword>
<reference evidence="4" key="1">
    <citation type="journal article" date="2019" name="Int. J. Syst. Evol. Microbiol.">
        <title>The Global Catalogue of Microorganisms (GCM) 10K type strain sequencing project: providing services to taxonomists for standard genome sequencing and annotation.</title>
        <authorList>
            <consortium name="The Broad Institute Genomics Platform"/>
            <consortium name="The Broad Institute Genome Sequencing Center for Infectious Disease"/>
            <person name="Wu L."/>
            <person name="Ma J."/>
        </authorList>
    </citation>
    <scope>NUCLEOTIDE SEQUENCE [LARGE SCALE GENOMIC DNA]</scope>
    <source>
        <strain evidence="4">JCM 4087</strain>
    </source>
</reference>
<evidence type="ECO:0000313" key="4">
    <source>
        <dbReference type="Proteomes" id="UP001596091"/>
    </source>
</evidence>
<keyword evidence="1" id="KW-0472">Membrane</keyword>
<feature type="domain" description="TadE-like" evidence="2">
    <location>
        <begin position="22"/>
        <end position="64"/>
    </location>
</feature>
<dbReference type="Pfam" id="PF07811">
    <property type="entry name" value="TadE"/>
    <property type="match status" value="1"/>
</dbReference>
<proteinExistence type="predicted"/>
<accession>A0ABW1ECQ2</accession>
<sequence>MDRYSRCKKSRLAKRFRQNELGATLVELALSSAIFLGMLTGVFEMCWAFNTYHYVDEIAREGTRYAIVRGSTSCTNTPSLTNCNATVAEIRSYLQGIPYPGVDGPDRMTVTVNYFTPSSATPTTWTACASGTCNAPGNLVKVQVTYSFPLNIAWVTKRNLNMTSSSSLVIAQ</sequence>
<evidence type="ECO:0000313" key="3">
    <source>
        <dbReference type="EMBL" id="MFC5861646.1"/>
    </source>
</evidence>
<gene>
    <name evidence="3" type="ORF">ACFPT7_05030</name>
</gene>
<dbReference type="Proteomes" id="UP001596091">
    <property type="component" value="Unassembled WGS sequence"/>
</dbReference>
<protein>
    <submittedName>
        <fullName evidence="3">TadE/TadG family type IV pilus assembly protein</fullName>
    </submittedName>
</protein>
<organism evidence="3 4">
    <name type="scientific">Acidicapsa dinghuensis</name>
    <dbReference type="NCBI Taxonomy" id="2218256"/>
    <lineage>
        <taxon>Bacteria</taxon>
        <taxon>Pseudomonadati</taxon>
        <taxon>Acidobacteriota</taxon>
        <taxon>Terriglobia</taxon>
        <taxon>Terriglobales</taxon>
        <taxon>Acidobacteriaceae</taxon>
        <taxon>Acidicapsa</taxon>
    </lineage>
</organism>
<dbReference type="EMBL" id="JBHSPH010000002">
    <property type="protein sequence ID" value="MFC5861646.1"/>
    <property type="molecule type" value="Genomic_DNA"/>
</dbReference>
<dbReference type="RefSeq" id="WP_377819173.1">
    <property type="nucleotide sequence ID" value="NZ_JAGSYH010000004.1"/>
</dbReference>
<keyword evidence="1" id="KW-0812">Transmembrane</keyword>
<feature type="transmembrane region" description="Helical" evidence="1">
    <location>
        <begin position="21"/>
        <end position="43"/>
    </location>
</feature>
<dbReference type="InterPro" id="IPR012495">
    <property type="entry name" value="TadE-like_dom"/>
</dbReference>
<name>A0ABW1ECQ2_9BACT</name>
<evidence type="ECO:0000259" key="2">
    <source>
        <dbReference type="Pfam" id="PF07811"/>
    </source>
</evidence>
<comment type="caution">
    <text evidence="3">The sequence shown here is derived from an EMBL/GenBank/DDBJ whole genome shotgun (WGS) entry which is preliminary data.</text>
</comment>
<keyword evidence="4" id="KW-1185">Reference proteome</keyword>
<evidence type="ECO:0000256" key="1">
    <source>
        <dbReference type="SAM" id="Phobius"/>
    </source>
</evidence>